<dbReference type="SMART" id="SM00988">
    <property type="entry name" value="UreE_N"/>
    <property type="match status" value="1"/>
</dbReference>
<sequence>MIPGNSTQQPNNSTESTVPPHWVFIQVDRPELPKTQAQDSAAFDPAAADHGLRQLALVAEDRVKVRRQVTLDDGTVAWLQLARGTVLRPGDRLRTAQGDCCWVVAQPEPVLTVRSPDRLSLLQAAYHLGNRHAPLEITIDYLRLAPDPTLKDLLERRGLQVIEEIAPFVPDSGAYATVDRAHHTHNHHHNHAHSHHHE</sequence>
<comment type="function">
    <text evidence="5">Involved in urease metallocenter assembly. Binds nickel. Probably functions as a nickel donor during metallocenter assembly.</text>
</comment>
<dbReference type="Gene3D" id="2.60.260.20">
    <property type="entry name" value="Urease metallochaperone UreE, N-terminal domain"/>
    <property type="match status" value="1"/>
</dbReference>
<keyword evidence="4 5" id="KW-0143">Chaperone</keyword>
<comment type="caution">
    <text evidence="7">The sequence shown here is derived from an EMBL/GenBank/DDBJ whole genome shotgun (WGS) entry which is preliminary data.</text>
</comment>
<comment type="similarity">
    <text evidence="5">Belongs to the UreE family.</text>
</comment>
<dbReference type="InterPro" id="IPR004029">
    <property type="entry name" value="UreE_N"/>
</dbReference>
<keyword evidence="8" id="KW-1185">Reference proteome</keyword>
<dbReference type="InterPro" id="IPR012406">
    <property type="entry name" value="UreE"/>
</dbReference>
<dbReference type="NCBIfam" id="NF009751">
    <property type="entry name" value="PRK13261.1-1"/>
    <property type="match status" value="1"/>
</dbReference>
<gene>
    <name evidence="5 7" type="primary">ureE</name>
    <name evidence="7" type="ORF">VPK24_06080</name>
</gene>
<evidence type="ECO:0000313" key="8">
    <source>
        <dbReference type="Proteomes" id="UP001604335"/>
    </source>
</evidence>
<dbReference type="Proteomes" id="UP001604335">
    <property type="component" value="Unassembled WGS sequence"/>
</dbReference>
<dbReference type="Gene3D" id="3.30.70.790">
    <property type="entry name" value="UreE, C-terminal domain"/>
    <property type="match status" value="1"/>
</dbReference>
<keyword evidence="2 5" id="KW-0963">Cytoplasm</keyword>
<dbReference type="InterPro" id="IPR036118">
    <property type="entry name" value="UreE_N_sf"/>
</dbReference>
<dbReference type="RefSeq" id="WP_393011339.1">
    <property type="nucleotide sequence ID" value="NZ_JAZAQF010000029.1"/>
</dbReference>
<dbReference type="InterPro" id="IPR007864">
    <property type="entry name" value="UreE_C_dom"/>
</dbReference>
<feature type="domain" description="UreE urease accessory N-terminal" evidence="6">
    <location>
        <begin position="36"/>
        <end position="101"/>
    </location>
</feature>
<dbReference type="HAMAP" id="MF_00822">
    <property type="entry name" value="UreE"/>
    <property type="match status" value="1"/>
</dbReference>
<dbReference type="SUPFAM" id="SSF69287">
    <property type="entry name" value="Urease metallochaperone UreE, N-terminal domain"/>
    <property type="match status" value="1"/>
</dbReference>
<evidence type="ECO:0000256" key="5">
    <source>
        <dbReference type="HAMAP-Rule" id="MF_00822"/>
    </source>
</evidence>
<accession>A0ABW7C7N3</accession>
<proteinExistence type="inferred from homology"/>
<organism evidence="7 8">
    <name type="scientific">Limnothrix redekei LRLZ20PSL1</name>
    <dbReference type="NCBI Taxonomy" id="3112953"/>
    <lineage>
        <taxon>Bacteria</taxon>
        <taxon>Bacillati</taxon>
        <taxon>Cyanobacteriota</taxon>
        <taxon>Cyanophyceae</taxon>
        <taxon>Pseudanabaenales</taxon>
        <taxon>Pseudanabaenaceae</taxon>
        <taxon>Limnothrix</taxon>
    </lineage>
</organism>
<dbReference type="CDD" id="cd00571">
    <property type="entry name" value="UreE"/>
    <property type="match status" value="1"/>
</dbReference>
<reference evidence="8" key="1">
    <citation type="journal article" date="2024" name="Algal Res.">
        <title>Biochemical, toxicological and genomic investigation of a high-biomass producing Limnothrix strain isolated from Italian shallow drinking water reservoir.</title>
        <authorList>
            <person name="Simonazzi M."/>
            <person name="Shishido T.K."/>
            <person name="Delbaje E."/>
            <person name="Wahlsten M."/>
            <person name="Fewer D.P."/>
            <person name="Sivonen K."/>
            <person name="Pezzolesi L."/>
            <person name="Pistocchi R."/>
        </authorList>
    </citation>
    <scope>NUCLEOTIDE SEQUENCE [LARGE SCALE GENOMIC DNA]</scope>
    <source>
        <strain evidence="8">LRLZ20PSL1</strain>
    </source>
</reference>
<evidence type="ECO:0000256" key="1">
    <source>
        <dbReference type="ARBA" id="ARBA00004496"/>
    </source>
</evidence>
<dbReference type="Pfam" id="PF05194">
    <property type="entry name" value="UreE_C"/>
    <property type="match status" value="1"/>
</dbReference>
<protein>
    <recommendedName>
        <fullName evidence="5">Urease accessory protein UreE</fullName>
    </recommendedName>
</protein>
<dbReference type="EMBL" id="JAZAQF010000029">
    <property type="protein sequence ID" value="MFG3817199.1"/>
    <property type="molecule type" value="Genomic_DNA"/>
</dbReference>
<comment type="subcellular location">
    <subcellularLocation>
        <location evidence="1 5">Cytoplasm</location>
    </subcellularLocation>
</comment>
<evidence type="ECO:0000256" key="4">
    <source>
        <dbReference type="ARBA" id="ARBA00023186"/>
    </source>
</evidence>
<evidence type="ECO:0000313" key="7">
    <source>
        <dbReference type="EMBL" id="MFG3817199.1"/>
    </source>
</evidence>
<evidence type="ECO:0000256" key="3">
    <source>
        <dbReference type="ARBA" id="ARBA00022596"/>
    </source>
</evidence>
<dbReference type="Pfam" id="PF02814">
    <property type="entry name" value="UreE_N"/>
    <property type="match status" value="1"/>
</dbReference>
<evidence type="ECO:0000256" key="2">
    <source>
        <dbReference type="ARBA" id="ARBA00022490"/>
    </source>
</evidence>
<name>A0ABW7C7N3_9CYAN</name>
<keyword evidence="3 5" id="KW-0533">Nickel</keyword>
<dbReference type="SUPFAM" id="SSF69737">
    <property type="entry name" value="Urease metallochaperone UreE, C-terminal domain"/>
    <property type="match status" value="1"/>
</dbReference>
<evidence type="ECO:0000259" key="6">
    <source>
        <dbReference type="SMART" id="SM00988"/>
    </source>
</evidence>